<evidence type="ECO:0000313" key="2">
    <source>
        <dbReference type="Proteomes" id="UP001177943"/>
    </source>
</evidence>
<dbReference type="RefSeq" id="WP_283926904.1">
    <property type="nucleotide sequence ID" value="NZ_CP126084.1"/>
</dbReference>
<dbReference type="EMBL" id="CP126084">
    <property type="protein sequence ID" value="WHX49715.1"/>
    <property type="molecule type" value="Genomic_DNA"/>
</dbReference>
<dbReference type="AlphaFoldDB" id="A0AA95IBN2"/>
<protein>
    <submittedName>
        <fullName evidence="1">Transcription initiation factor TFIID</fullName>
    </submittedName>
</protein>
<reference evidence="1" key="1">
    <citation type="submission" date="2023-05" db="EMBL/GenBank/DDBJ databases">
        <title>Comparative genomics of Bacillaceae isolates and their secondary metabolite potential.</title>
        <authorList>
            <person name="Song L."/>
            <person name="Nielsen L.J."/>
            <person name="Mohite O."/>
            <person name="Xu X."/>
            <person name="Weber T."/>
            <person name="Kovacs A.T."/>
        </authorList>
    </citation>
    <scope>NUCLEOTIDE SEQUENCE</scope>
    <source>
        <strain evidence="1">B2_4</strain>
    </source>
</reference>
<proteinExistence type="predicted"/>
<dbReference type="Proteomes" id="UP001177943">
    <property type="component" value="Chromosome"/>
</dbReference>
<accession>A0AA95IBN2</accession>
<dbReference type="KEGG" id="pwn:QNH46_03250"/>
<evidence type="ECO:0000313" key="1">
    <source>
        <dbReference type="EMBL" id="WHX49715.1"/>
    </source>
</evidence>
<gene>
    <name evidence="1" type="ORF">QNH46_03250</name>
</gene>
<name>A0AA95IBN2_9BACL</name>
<sequence length="807" mass="91312">MIRQKLEQFAADYDRAEECSTGQGDDQSSIHYPAVFLFIGDKSKEAVEPIMQMNEKKWENSEGLIYIHVGAKDGPAAGPAGIPGGAGLNKSAAPSSPRMLHYRVPVTVEEGAAAPAARRDIYRQFYEEAGSLPALNRVLRQASGALAEYGRLYPSFDRVRLSIITRVDDPLNVFVPEISLLAEAIFRQSFKAVQLDLYALISERESAEAFGYSSSLGVAFLRELELMQDSNYEFSAPLHVTEDGISIPVTHSPSPLFDLVYVLSDRDERGIASLNGMQSCYEIISHISLLKNRHQKEQAWGANNPAYNNTSFKNNIMTESGRQGLVSAGLSRVKRPNQSIALAVLYHFYRGLLERMKQEPPLTAAEKLSFFGLDGAALERATAGMLPPEEGLSEMHGLMTNDVSYGAVRKLSLKEAEETLFGGGGEAFFRRNFEEEAARHLKEFEAAKWLDQAVTRSLEQRPDVQIYALAAWTGDGDGDAGVAAHLLGSRREAELLLASAKAELEQFRQGRVEEQSFPRVPLMDRHNLRSLIRYLFDNVYSRKRDILLLETRLKLIAKLEDVLQELHGRYRAEIAQLESLERELRDTALGSIRTADDYIGQNIMEYYERVTADLMEQWEAKRGRHAFFAEGALGDSRRLMENGPEGLADRLIEVCKQTILASPLFKRTFEEELLQRANVTVEYGNKTVLTKEELFKKLYRILEDNAAIQVRLYDYTQEHRYEEKYVFGDYTSELVRHIFQADETSRIYKLGCVHEQRSSGLEKLNLMGGFHIEDLMYYLNGKVYYETYSQNGYEFHGIDRALLPKLR</sequence>
<organism evidence="1 2">
    <name type="scientific">Paenibacillus woosongensis</name>
    <dbReference type="NCBI Taxonomy" id="307580"/>
    <lineage>
        <taxon>Bacteria</taxon>
        <taxon>Bacillati</taxon>
        <taxon>Bacillota</taxon>
        <taxon>Bacilli</taxon>
        <taxon>Bacillales</taxon>
        <taxon>Paenibacillaceae</taxon>
        <taxon>Paenibacillus</taxon>
    </lineage>
</organism>